<feature type="compositionally biased region" description="Polar residues" evidence="1">
    <location>
        <begin position="44"/>
        <end position="54"/>
    </location>
</feature>
<protein>
    <submittedName>
        <fullName evidence="2">Uncharacterized protein</fullName>
    </submittedName>
</protein>
<feature type="compositionally biased region" description="Polar residues" evidence="1">
    <location>
        <begin position="144"/>
        <end position="155"/>
    </location>
</feature>
<dbReference type="Proteomes" id="UP000605970">
    <property type="component" value="Unassembled WGS sequence"/>
</dbReference>
<feature type="compositionally biased region" description="Low complexity" evidence="1">
    <location>
        <begin position="105"/>
        <end position="120"/>
    </location>
</feature>
<name>A0A8S9Z7P9_9BILA</name>
<organism evidence="2 3">
    <name type="scientific">Meloidogyne graminicola</name>
    <dbReference type="NCBI Taxonomy" id="189291"/>
    <lineage>
        <taxon>Eukaryota</taxon>
        <taxon>Metazoa</taxon>
        <taxon>Ecdysozoa</taxon>
        <taxon>Nematoda</taxon>
        <taxon>Chromadorea</taxon>
        <taxon>Rhabditida</taxon>
        <taxon>Tylenchina</taxon>
        <taxon>Tylenchomorpha</taxon>
        <taxon>Tylenchoidea</taxon>
        <taxon>Meloidogynidae</taxon>
        <taxon>Meloidogyninae</taxon>
        <taxon>Meloidogyne</taxon>
    </lineage>
</organism>
<feature type="region of interest" description="Disordered" evidence="1">
    <location>
        <begin position="30"/>
        <end position="156"/>
    </location>
</feature>
<dbReference type="OrthoDB" id="10035013at2759"/>
<dbReference type="EMBL" id="JABEBT010000160">
    <property type="protein sequence ID" value="KAF7627225.1"/>
    <property type="molecule type" value="Genomic_DNA"/>
</dbReference>
<feature type="compositionally biased region" description="Basic and acidic residues" evidence="1">
    <location>
        <begin position="65"/>
        <end position="74"/>
    </location>
</feature>
<feature type="compositionally biased region" description="Polar residues" evidence="1">
    <location>
        <begin position="83"/>
        <end position="98"/>
    </location>
</feature>
<reference evidence="2" key="1">
    <citation type="journal article" date="2020" name="Ecol. Evol.">
        <title>Genome structure and content of the rice root-knot nematode (Meloidogyne graminicola).</title>
        <authorList>
            <person name="Phan N.T."/>
            <person name="Danchin E.G.J."/>
            <person name="Klopp C."/>
            <person name="Perfus-Barbeoch L."/>
            <person name="Kozlowski D.K."/>
            <person name="Koutsovoulos G.D."/>
            <person name="Lopez-Roques C."/>
            <person name="Bouchez O."/>
            <person name="Zahm M."/>
            <person name="Besnard G."/>
            <person name="Bellafiore S."/>
        </authorList>
    </citation>
    <scope>NUCLEOTIDE SEQUENCE</scope>
    <source>
        <strain evidence="2">VN-18</strain>
    </source>
</reference>
<evidence type="ECO:0000313" key="2">
    <source>
        <dbReference type="EMBL" id="KAF7627225.1"/>
    </source>
</evidence>
<comment type="caution">
    <text evidence="2">The sequence shown here is derived from an EMBL/GenBank/DDBJ whole genome shotgun (WGS) entry which is preliminary data.</text>
</comment>
<sequence length="489" mass="56421">MHHYNNSSLKRVQSEGKLLFGLDKNNNNQNINTFKNLSKHPQNKSEQIKTNLNFPTPPAMGISSRKIDPRDYGRLVRMKKASRSQPQLSELFNNNNDSSSEKGRNNNINRNLSNRENFNRCSDNKQQKSKRAPPPPTIIRNKQDLQSNYSPNSLKNKIDRENEIYAIVNVKGNSVQNQKYLQGSIYRESSLNSPQSFINEQQHYKQHQFNNCSTQHQFSPHKQIQSRLNHFTNNNTTIAASNYSDELLPQVAKHEQFLEEEFQIVISGHQIAQKLVEWYNGRIESLDKRRRMLERGIVALTFLISSDRNAFPGSQLNSLSSPSSTSPIISDHYQQTIRSQIHPPPFMSSNFNTTGSTDSNDISSASSSGSLPFEYCTSTATETDFLRAQNQKLLGDVRHLTNEIESLKRVQQKQFNSRKNNNANKHYNYLADHLENGNSQVIRSTNILLKFLLKLIKMLFRNYTCRNFPNIFRNFCEDNLKQECRDTLL</sequence>
<gene>
    <name evidence="2" type="ORF">Mgra_00009478</name>
</gene>
<dbReference type="AlphaFoldDB" id="A0A8S9Z7P9"/>
<evidence type="ECO:0000256" key="1">
    <source>
        <dbReference type="SAM" id="MobiDB-lite"/>
    </source>
</evidence>
<evidence type="ECO:0000313" key="3">
    <source>
        <dbReference type="Proteomes" id="UP000605970"/>
    </source>
</evidence>
<proteinExistence type="predicted"/>
<keyword evidence="3" id="KW-1185">Reference proteome</keyword>
<accession>A0A8S9Z7P9</accession>